<name>A0A4P8MVY3_9CAUD</name>
<evidence type="ECO:0000313" key="1">
    <source>
        <dbReference type="EMBL" id="QCQ58003.1"/>
    </source>
</evidence>
<sequence>MSPEEKQLRMVMLDWPQEKVAKYNQLRDELYNKWIADITSFETEDDREVYMCAFAIANIKLGNYAQENF</sequence>
<protein>
    <submittedName>
        <fullName evidence="1">Uncharacterized protein</fullName>
    </submittedName>
</protein>
<dbReference type="Proteomes" id="UP000300052">
    <property type="component" value="Genome"/>
</dbReference>
<accession>A0A4P8MVY3</accession>
<reference evidence="1 2" key="1">
    <citation type="submission" date="2019-03" db="EMBL/GenBank/DDBJ databases">
        <title>Genomic and seasonal variations among aquatic phages infecting the Baltic Sea Gammaproteobacteria Rheinheimera sp. bal341.</title>
        <authorList>
            <person name="Nilsson E."/>
            <person name="Li K."/>
            <person name="Fridlund J."/>
            <person name="Sulcius S."/>
            <person name="Bunse C."/>
            <person name="Karlsson C.M.G."/>
            <person name="Lindh M."/>
            <person name="Lundin D."/>
            <person name="Pinhassi J."/>
            <person name="Holmfeldt K."/>
        </authorList>
    </citation>
    <scope>NUCLEOTIDE SEQUENCE [LARGE SCALE GENOMIC DNA]</scope>
</reference>
<organism evidence="1 2">
    <name type="scientific">Rheinheimera phage vB_RspM_Barba1S</name>
    <dbReference type="NCBI Taxonomy" id="2565660"/>
    <lineage>
        <taxon>Viruses</taxon>
        <taxon>Duplodnaviria</taxon>
        <taxon>Heunggongvirae</taxon>
        <taxon>Uroviricota</taxon>
        <taxon>Caudoviricetes</taxon>
        <taxon>Barbavirus</taxon>
        <taxon>Barbavirus barba18A</taxon>
    </lineage>
</organism>
<dbReference type="EMBL" id="MK719702">
    <property type="protein sequence ID" value="QCQ58003.1"/>
    <property type="molecule type" value="Genomic_DNA"/>
</dbReference>
<evidence type="ECO:0000313" key="2">
    <source>
        <dbReference type="Proteomes" id="UP000300052"/>
    </source>
</evidence>
<gene>
    <name evidence="1" type="ORF">Barba1S_gp016</name>
</gene>
<proteinExistence type="predicted"/>